<feature type="compositionally biased region" description="Gly residues" evidence="1">
    <location>
        <begin position="111"/>
        <end position="123"/>
    </location>
</feature>
<evidence type="ECO:0000313" key="2">
    <source>
        <dbReference type="EMBL" id="PTQ30881.1"/>
    </source>
</evidence>
<gene>
    <name evidence="2" type="ORF">MARPO_0118s0018</name>
</gene>
<feature type="region of interest" description="Disordered" evidence="1">
    <location>
        <begin position="104"/>
        <end position="139"/>
    </location>
</feature>
<sequence>MAIGDAQSHIGRQWPGSHVRAWVDGRKEGRTEGWMGGWMTPANGCGAVRLREGETVAHEIDDPRRAEARHGSVPRGDACRTQNRRRTIGRHGWITSSVAGTDGHSLRLGTDGAGRGGVRGAGGRTRREGGGGRSGWAGTWSRRGQKWARGAATWHCARAHWTSSTSTRSPLIIPDPVLSALSLRSRSYPTT</sequence>
<organism evidence="2 3">
    <name type="scientific">Marchantia polymorpha</name>
    <name type="common">Common liverwort</name>
    <name type="synonym">Marchantia aquatica</name>
    <dbReference type="NCBI Taxonomy" id="3197"/>
    <lineage>
        <taxon>Eukaryota</taxon>
        <taxon>Viridiplantae</taxon>
        <taxon>Streptophyta</taxon>
        <taxon>Embryophyta</taxon>
        <taxon>Marchantiophyta</taxon>
        <taxon>Marchantiopsida</taxon>
        <taxon>Marchantiidae</taxon>
        <taxon>Marchantiales</taxon>
        <taxon>Marchantiaceae</taxon>
        <taxon>Marchantia</taxon>
    </lineage>
</organism>
<keyword evidence="3" id="KW-1185">Reference proteome</keyword>
<dbReference type="Proteomes" id="UP000244005">
    <property type="component" value="Unassembled WGS sequence"/>
</dbReference>
<name>A0A2R6WAL5_MARPO</name>
<reference evidence="3" key="1">
    <citation type="journal article" date="2017" name="Cell">
        <title>Insights into land plant evolution garnered from the Marchantia polymorpha genome.</title>
        <authorList>
            <person name="Bowman J.L."/>
            <person name="Kohchi T."/>
            <person name="Yamato K.T."/>
            <person name="Jenkins J."/>
            <person name="Shu S."/>
            <person name="Ishizaki K."/>
            <person name="Yamaoka S."/>
            <person name="Nishihama R."/>
            <person name="Nakamura Y."/>
            <person name="Berger F."/>
            <person name="Adam C."/>
            <person name="Aki S.S."/>
            <person name="Althoff F."/>
            <person name="Araki T."/>
            <person name="Arteaga-Vazquez M.A."/>
            <person name="Balasubrmanian S."/>
            <person name="Barry K."/>
            <person name="Bauer D."/>
            <person name="Boehm C.R."/>
            <person name="Briginshaw L."/>
            <person name="Caballero-Perez J."/>
            <person name="Catarino B."/>
            <person name="Chen F."/>
            <person name="Chiyoda S."/>
            <person name="Chovatia M."/>
            <person name="Davies K.M."/>
            <person name="Delmans M."/>
            <person name="Demura T."/>
            <person name="Dierschke T."/>
            <person name="Dolan L."/>
            <person name="Dorantes-Acosta A.E."/>
            <person name="Eklund D.M."/>
            <person name="Florent S.N."/>
            <person name="Flores-Sandoval E."/>
            <person name="Fujiyama A."/>
            <person name="Fukuzawa H."/>
            <person name="Galik B."/>
            <person name="Grimanelli D."/>
            <person name="Grimwood J."/>
            <person name="Grossniklaus U."/>
            <person name="Hamada T."/>
            <person name="Haseloff J."/>
            <person name="Hetherington A.J."/>
            <person name="Higo A."/>
            <person name="Hirakawa Y."/>
            <person name="Hundley H.N."/>
            <person name="Ikeda Y."/>
            <person name="Inoue K."/>
            <person name="Inoue S.I."/>
            <person name="Ishida S."/>
            <person name="Jia Q."/>
            <person name="Kakita M."/>
            <person name="Kanazawa T."/>
            <person name="Kawai Y."/>
            <person name="Kawashima T."/>
            <person name="Kennedy M."/>
            <person name="Kinose K."/>
            <person name="Kinoshita T."/>
            <person name="Kohara Y."/>
            <person name="Koide E."/>
            <person name="Komatsu K."/>
            <person name="Kopischke S."/>
            <person name="Kubo M."/>
            <person name="Kyozuka J."/>
            <person name="Lagercrantz U."/>
            <person name="Lin S.S."/>
            <person name="Lindquist E."/>
            <person name="Lipzen A.M."/>
            <person name="Lu C.W."/>
            <person name="De Luna E."/>
            <person name="Martienssen R.A."/>
            <person name="Minamino N."/>
            <person name="Mizutani M."/>
            <person name="Mizutani M."/>
            <person name="Mochizuki N."/>
            <person name="Monte I."/>
            <person name="Mosher R."/>
            <person name="Nagasaki H."/>
            <person name="Nakagami H."/>
            <person name="Naramoto S."/>
            <person name="Nishitani K."/>
            <person name="Ohtani M."/>
            <person name="Okamoto T."/>
            <person name="Okumura M."/>
            <person name="Phillips J."/>
            <person name="Pollak B."/>
            <person name="Reinders A."/>
            <person name="Rovekamp M."/>
            <person name="Sano R."/>
            <person name="Sawa S."/>
            <person name="Schmid M.W."/>
            <person name="Shirakawa M."/>
            <person name="Solano R."/>
            <person name="Spunde A."/>
            <person name="Suetsugu N."/>
            <person name="Sugano S."/>
            <person name="Sugiyama A."/>
            <person name="Sun R."/>
            <person name="Suzuki Y."/>
            <person name="Takenaka M."/>
            <person name="Takezawa D."/>
            <person name="Tomogane H."/>
            <person name="Tsuzuki M."/>
            <person name="Ueda T."/>
            <person name="Umeda M."/>
            <person name="Ward J.M."/>
            <person name="Watanabe Y."/>
            <person name="Yazaki K."/>
            <person name="Yokoyama R."/>
            <person name="Yoshitake Y."/>
            <person name="Yotsui I."/>
            <person name="Zachgo S."/>
            <person name="Schmutz J."/>
        </authorList>
    </citation>
    <scope>NUCLEOTIDE SEQUENCE [LARGE SCALE GENOMIC DNA]</scope>
    <source>
        <strain evidence="3">Tak-1</strain>
    </source>
</reference>
<dbReference type="Gramene" id="Mp1g22690.1">
    <property type="protein sequence ID" value="Mp1g22690.1.cds1"/>
    <property type="gene ID" value="Mp1g22690"/>
</dbReference>
<evidence type="ECO:0000256" key="1">
    <source>
        <dbReference type="SAM" id="MobiDB-lite"/>
    </source>
</evidence>
<proteinExistence type="predicted"/>
<dbReference type="AlphaFoldDB" id="A0A2R6WAL5"/>
<protein>
    <submittedName>
        <fullName evidence="2">Uncharacterized protein</fullName>
    </submittedName>
</protein>
<accession>A0A2R6WAL5</accession>
<evidence type="ECO:0000313" key="3">
    <source>
        <dbReference type="Proteomes" id="UP000244005"/>
    </source>
</evidence>
<dbReference type="EMBL" id="KZ772790">
    <property type="protein sequence ID" value="PTQ30881.1"/>
    <property type="molecule type" value="Genomic_DNA"/>
</dbReference>